<keyword evidence="1" id="KW-0479">Metal-binding</keyword>
<dbReference type="SUPFAM" id="SSF57667">
    <property type="entry name" value="beta-beta-alpha zinc fingers"/>
    <property type="match status" value="1"/>
</dbReference>
<dbReference type="InterPro" id="IPR018253">
    <property type="entry name" value="DnaJ_domain_CS"/>
</dbReference>
<dbReference type="InterPro" id="IPR003604">
    <property type="entry name" value="Matrin/U1-like-C_Znf_C2H2"/>
</dbReference>
<dbReference type="Proteomes" id="UP001363622">
    <property type="component" value="Unassembled WGS sequence"/>
</dbReference>
<feature type="compositionally biased region" description="Basic and acidic residues" evidence="5">
    <location>
        <begin position="423"/>
        <end position="433"/>
    </location>
</feature>
<comment type="caution">
    <text evidence="8">The sequence shown here is derived from an EMBL/GenBank/DDBJ whole genome shotgun (WGS) entry which is preliminary data.</text>
</comment>
<dbReference type="Pfam" id="PF12171">
    <property type="entry name" value="zf-C2H2_jaz"/>
    <property type="match status" value="1"/>
</dbReference>
<dbReference type="InterPro" id="IPR036869">
    <property type="entry name" value="J_dom_sf"/>
</dbReference>
<feature type="compositionally biased region" description="Acidic residues" evidence="5">
    <location>
        <begin position="367"/>
        <end position="386"/>
    </location>
</feature>
<dbReference type="PRINTS" id="PR00625">
    <property type="entry name" value="JDOMAIN"/>
</dbReference>
<evidence type="ECO:0000256" key="1">
    <source>
        <dbReference type="ARBA" id="ARBA00022723"/>
    </source>
</evidence>
<dbReference type="InterPro" id="IPR001623">
    <property type="entry name" value="DnaJ_domain"/>
</dbReference>
<feature type="region of interest" description="Disordered" evidence="5">
    <location>
        <begin position="535"/>
        <end position="559"/>
    </location>
</feature>
<dbReference type="Pfam" id="PF00226">
    <property type="entry name" value="DnaJ"/>
    <property type="match status" value="1"/>
</dbReference>
<feature type="domain" description="C2H2-type" evidence="7">
    <location>
        <begin position="515"/>
        <end position="544"/>
    </location>
</feature>
<protein>
    <submittedName>
        <fullName evidence="8">DnaJ like protein subfamily C member 21</fullName>
    </submittedName>
</protein>
<dbReference type="PROSITE" id="PS00028">
    <property type="entry name" value="ZINC_FINGER_C2H2_1"/>
    <property type="match status" value="2"/>
</dbReference>
<feature type="compositionally biased region" description="Acidic residues" evidence="5">
    <location>
        <begin position="394"/>
        <end position="406"/>
    </location>
</feature>
<dbReference type="InterPro" id="IPR013087">
    <property type="entry name" value="Znf_C2H2_type"/>
</dbReference>
<sequence>MGAGQSSAGGGASSQTTDAAVKTSYYELLGIERQATDDEIRKAYRRKALELHPDRNYGREEWATELFAEIQSAYQVLSDPQERAWYDSHESAILRGADPADEHFEHDVKVTTADDIARMMKKFNSRVEYSDEPAGFFGYLRGVFETLAKEERVAASWDGLEVVDYPGFGGEHDEYDDVVKNFYSVWGAFSTRKSFAWMDKYRYSDAPDRRTRRFLEKENARFREEGIRDFNDAVRQLVAFVRKRDPRYLPNTQTETERQQMLRDMRAAQAARARAAHEAKMNEEVPEWTKVREPEELDEEEEEEVEEQHFECVACNKTFKSEKQWEAHEKSKKHQKAVYALQKKMRKENKNLHLDEEIPSSGVATPDDAEEDWPEEPVDDAVEETADAIQSTTLEDDNLSDADDDVVDTKQPANGSSQPPPTDPHDDASDSDKSSSNSDYVPRSKLESRLAGSSLDTSLQDSPTPQQSAEVNEEDDDETNKPASKQPQAKMGKAAQKRAKKAAKMAEAEAEELKHKCAVCNEAFSSKTQLFRHVRDEGHAAPVPQVGRGAGGSKKKGKR</sequence>
<feature type="region of interest" description="Disordered" evidence="5">
    <location>
        <begin position="348"/>
        <end position="510"/>
    </location>
</feature>
<proteinExistence type="predicted"/>
<feature type="domain" description="J" evidence="6">
    <location>
        <begin position="24"/>
        <end position="90"/>
    </location>
</feature>
<dbReference type="InterPro" id="IPR051964">
    <property type="entry name" value="Chaperone_stress_response"/>
</dbReference>
<name>A0ABR1K896_9PEZI</name>
<dbReference type="PROSITE" id="PS50076">
    <property type="entry name" value="DNAJ_2"/>
    <property type="match status" value="1"/>
</dbReference>
<keyword evidence="9" id="KW-1185">Reference proteome</keyword>
<evidence type="ECO:0000256" key="4">
    <source>
        <dbReference type="PROSITE-ProRule" id="PRU00042"/>
    </source>
</evidence>
<evidence type="ECO:0000256" key="5">
    <source>
        <dbReference type="SAM" id="MobiDB-lite"/>
    </source>
</evidence>
<dbReference type="InterPro" id="IPR054076">
    <property type="entry name" value="ZUO1-like_ZHD"/>
</dbReference>
<evidence type="ECO:0000313" key="9">
    <source>
        <dbReference type="Proteomes" id="UP001363622"/>
    </source>
</evidence>
<dbReference type="Pfam" id="PF21884">
    <property type="entry name" value="ZUO1-like_ZHD"/>
    <property type="match status" value="1"/>
</dbReference>
<dbReference type="SMART" id="SM00451">
    <property type="entry name" value="ZnF_U1"/>
    <property type="match status" value="1"/>
</dbReference>
<reference evidence="8 9" key="1">
    <citation type="submission" date="2024-04" db="EMBL/GenBank/DDBJ databases">
        <title>Phyllosticta paracitricarpa is synonymous to the EU quarantine fungus P. citricarpa based on phylogenomic analyses.</title>
        <authorList>
            <consortium name="Lawrence Berkeley National Laboratory"/>
            <person name="Van Ingen-Buijs V.A."/>
            <person name="Van Westerhoven A.C."/>
            <person name="Haridas S."/>
            <person name="Skiadas P."/>
            <person name="Martin F."/>
            <person name="Groenewald J.Z."/>
            <person name="Crous P.W."/>
            <person name="Seidl M.F."/>
        </authorList>
    </citation>
    <scope>NUCLEOTIDE SEQUENCE [LARGE SCALE GENOMIC DNA]</scope>
    <source>
        <strain evidence="8 9">CBS 123371</strain>
    </source>
</reference>
<evidence type="ECO:0000256" key="3">
    <source>
        <dbReference type="ARBA" id="ARBA00022833"/>
    </source>
</evidence>
<dbReference type="SMART" id="SM00271">
    <property type="entry name" value="DnaJ"/>
    <property type="match status" value="1"/>
</dbReference>
<feature type="compositionally biased region" description="Polar residues" evidence="5">
    <location>
        <begin position="454"/>
        <end position="470"/>
    </location>
</feature>
<dbReference type="EMBL" id="JBBPHU010000022">
    <property type="protein sequence ID" value="KAK7508990.1"/>
    <property type="molecule type" value="Genomic_DNA"/>
</dbReference>
<dbReference type="Gene3D" id="1.10.287.110">
    <property type="entry name" value="DnaJ domain"/>
    <property type="match status" value="1"/>
</dbReference>
<dbReference type="SMART" id="SM00355">
    <property type="entry name" value="ZnF_C2H2"/>
    <property type="match status" value="2"/>
</dbReference>
<dbReference type="PROSITE" id="PS50157">
    <property type="entry name" value="ZINC_FINGER_C2H2_2"/>
    <property type="match status" value="2"/>
</dbReference>
<dbReference type="PROSITE" id="PS00636">
    <property type="entry name" value="DNAJ_1"/>
    <property type="match status" value="1"/>
</dbReference>
<evidence type="ECO:0000259" key="6">
    <source>
        <dbReference type="PROSITE" id="PS50076"/>
    </source>
</evidence>
<keyword evidence="3" id="KW-0862">Zinc</keyword>
<keyword evidence="2 4" id="KW-0863">Zinc-finger</keyword>
<dbReference type="SUPFAM" id="SSF46565">
    <property type="entry name" value="Chaperone J-domain"/>
    <property type="match status" value="1"/>
</dbReference>
<organism evidence="8 9">
    <name type="scientific">Phyllosticta citriasiana</name>
    <dbReference type="NCBI Taxonomy" id="595635"/>
    <lineage>
        <taxon>Eukaryota</taxon>
        <taxon>Fungi</taxon>
        <taxon>Dikarya</taxon>
        <taxon>Ascomycota</taxon>
        <taxon>Pezizomycotina</taxon>
        <taxon>Dothideomycetes</taxon>
        <taxon>Dothideomycetes incertae sedis</taxon>
        <taxon>Botryosphaeriales</taxon>
        <taxon>Phyllostictaceae</taxon>
        <taxon>Phyllosticta</taxon>
    </lineage>
</organism>
<dbReference type="InterPro" id="IPR036236">
    <property type="entry name" value="Znf_C2H2_sf"/>
</dbReference>
<dbReference type="PANTHER" id="PTHR44029:SF1">
    <property type="entry name" value="DNAJ HOMOLOG SUBFAMILY C MEMBER 21"/>
    <property type="match status" value="1"/>
</dbReference>
<dbReference type="CDD" id="cd06257">
    <property type="entry name" value="DnaJ"/>
    <property type="match status" value="1"/>
</dbReference>
<dbReference type="Pfam" id="PF00096">
    <property type="entry name" value="zf-C2H2"/>
    <property type="match status" value="1"/>
</dbReference>
<dbReference type="PANTHER" id="PTHR44029">
    <property type="entry name" value="DNAJ HOMOLOG SUBFAMILY C MEMBER 21"/>
    <property type="match status" value="1"/>
</dbReference>
<evidence type="ECO:0000313" key="8">
    <source>
        <dbReference type="EMBL" id="KAK7508990.1"/>
    </source>
</evidence>
<feature type="domain" description="C2H2-type" evidence="7">
    <location>
        <begin position="310"/>
        <end position="334"/>
    </location>
</feature>
<evidence type="ECO:0000259" key="7">
    <source>
        <dbReference type="PROSITE" id="PS50157"/>
    </source>
</evidence>
<gene>
    <name evidence="8" type="ORF">IWZ03DRAFT_122684</name>
</gene>
<evidence type="ECO:0000256" key="2">
    <source>
        <dbReference type="ARBA" id="ARBA00022771"/>
    </source>
</evidence>
<dbReference type="Gene3D" id="3.30.160.60">
    <property type="entry name" value="Classic Zinc Finger"/>
    <property type="match status" value="1"/>
</dbReference>
<accession>A0ABR1K896</accession>
<dbReference type="InterPro" id="IPR022755">
    <property type="entry name" value="Znf_C2H2_jaz"/>
</dbReference>